<dbReference type="RefSeq" id="WP_176956065.1">
    <property type="nucleotide sequence ID" value="NZ_FNFO01000005.1"/>
</dbReference>
<accession>A0A1G9JE91</accession>
<protein>
    <recommendedName>
        <fullName evidence="3">DUF4249 domain-containing protein</fullName>
    </recommendedName>
</protein>
<reference evidence="1 2" key="1">
    <citation type="submission" date="2016-10" db="EMBL/GenBank/DDBJ databases">
        <authorList>
            <person name="de Groot N.N."/>
        </authorList>
    </citation>
    <scope>NUCLEOTIDE SEQUENCE [LARGE SCALE GENOMIC DNA]</scope>
    <source>
        <strain evidence="1 2">DSM 25186</strain>
    </source>
</reference>
<evidence type="ECO:0000313" key="1">
    <source>
        <dbReference type="EMBL" id="SDL35453.1"/>
    </source>
</evidence>
<dbReference type="EMBL" id="FNFO01000005">
    <property type="protein sequence ID" value="SDL35453.1"/>
    <property type="molecule type" value="Genomic_DNA"/>
</dbReference>
<dbReference type="STRING" id="1075417.SAMN05421823_105281"/>
<gene>
    <name evidence="1" type="ORF">SAMN05421823_105281</name>
</gene>
<sequence>MKNLLFMLGTWVLLGGCIERINPELPKSEPYLVVDGTITDQPGPYQITLRESVGFKQEDGSWSLPPVVGAQLSITDGGGTVTTLYEVEDGVFQTPDRFRGEVGQTYTLHITLENGRQYRSSSEQLWAAGADTLYAAYLTSDDPEERAHQLIAEVDVREGEAQFYRWTFDYYYQVNTEIQYPACCPTCYISKNSLNSIVIDKSQGGQQLRTVLVKVPYKARYKIMYWVEQYTLTEQAYNYWRLIDEQQNAVGGLFDPPPALIRGNLTSETDPDEVVLGYFQVAAYQRKKVFMYRDENDPVPIPMVIKGDCRQLADASVEEPEGWE</sequence>
<dbReference type="AlphaFoldDB" id="A0A1G9JE91"/>
<proteinExistence type="predicted"/>
<dbReference type="Pfam" id="PF14054">
    <property type="entry name" value="DUF4249"/>
    <property type="match status" value="1"/>
</dbReference>
<organism evidence="1 2">
    <name type="scientific">Catalinimonas alkaloidigena</name>
    <dbReference type="NCBI Taxonomy" id="1075417"/>
    <lineage>
        <taxon>Bacteria</taxon>
        <taxon>Pseudomonadati</taxon>
        <taxon>Bacteroidota</taxon>
        <taxon>Cytophagia</taxon>
        <taxon>Cytophagales</taxon>
        <taxon>Catalimonadaceae</taxon>
        <taxon>Catalinimonas</taxon>
    </lineage>
</organism>
<dbReference type="InterPro" id="IPR025345">
    <property type="entry name" value="DUF4249"/>
</dbReference>
<evidence type="ECO:0008006" key="3">
    <source>
        <dbReference type="Google" id="ProtNLM"/>
    </source>
</evidence>
<name>A0A1G9JE91_9BACT</name>
<dbReference type="Proteomes" id="UP000198510">
    <property type="component" value="Unassembled WGS sequence"/>
</dbReference>
<evidence type="ECO:0000313" key="2">
    <source>
        <dbReference type="Proteomes" id="UP000198510"/>
    </source>
</evidence>
<keyword evidence="2" id="KW-1185">Reference proteome</keyword>
<dbReference type="PROSITE" id="PS51257">
    <property type="entry name" value="PROKAR_LIPOPROTEIN"/>
    <property type="match status" value="1"/>
</dbReference>